<dbReference type="HOGENOM" id="CLU_2472314_0_0_1"/>
<dbReference type="Pfam" id="PF13947">
    <property type="entry name" value="GUB_WAK_bind"/>
    <property type="match status" value="1"/>
</dbReference>
<reference evidence="4 5" key="1">
    <citation type="submission" date="2012-08" db="EMBL/GenBank/DDBJ databases">
        <title>Oryza genome evolution.</title>
        <authorList>
            <person name="Wing R.A."/>
        </authorList>
    </citation>
    <scope>NUCLEOTIDE SEQUENCE</scope>
</reference>
<accession>A0A0D9XVJ7</accession>
<evidence type="ECO:0000256" key="1">
    <source>
        <dbReference type="ARBA" id="ARBA00004167"/>
    </source>
</evidence>
<dbReference type="Gramene" id="LPERR11G19850.1">
    <property type="protein sequence ID" value="LPERR11G19850.1"/>
    <property type="gene ID" value="LPERR11G19850"/>
</dbReference>
<name>A0A0D9XVJ7_9ORYZ</name>
<keyword evidence="5" id="KW-1185">Reference proteome</keyword>
<sequence>MSYLAALAPLSPAVSGKPLPTPLPATAQRAGCPSKCGDVDIPYRPFGIGEKCTWSGFTVKCNDSFSPPRPYTGKIDIIDILSLNYIMF</sequence>
<evidence type="ECO:0000313" key="5">
    <source>
        <dbReference type="Proteomes" id="UP000032180"/>
    </source>
</evidence>
<evidence type="ECO:0000256" key="2">
    <source>
        <dbReference type="ARBA" id="ARBA00022729"/>
    </source>
</evidence>
<reference evidence="4" key="3">
    <citation type="submission" date="2015-04" db="UniProtKB">
        <authorList>
            <consortium name="EnsemblPlants"/>
        </authorList>
    </citation>
    <scope>IDENTIFICATION</scope>
</reference>
<proteinExistence type="predicted"/>
<organism evidence="4 5">
    <name type="scientific">Leersia perrieri</name>
    <dbReference type="NCBI Taxonomy" id="77586"/>
    <lineage>
        <taxon>Eukaryota</taxon>
        <taxon>Viridiplantae</taxon>
        <taxon>Streptophyta</taxon>
        <taxon>Embryophyta</taxon>
        <taxon>Tracheophyta</taxon>
        <taxon>Spermatophyta</taxon>
        <taxon>Magnoliopsida</taxon>
        <taxon>Liliopsida</taxon>
        <taxon>Poales</taxon>
        <taxon>Poaceae</taxon>
        <taxon>BOP clade</taxon>
        <taxon>Oryzoideae</taxon>
        <taxon>Oryzeae</taxon>
        <taxon>Oryzinae</taxon>
        <taxon>Leersia</taxon>
    </lineage>
</organism>
<evidence type="ECO:0000259" key="3">
    <source>
        <dbReference type="Pfam" id="PF13947"/>
    </source>
</evidence>
<dbReference type="GO" id="GO:0016020">
    <property type="term" value="C:membrane"/>
    <property type="evidence" value="ECO:0007669"/>
    <property type="project" value="UniProtKB-SubCell"/>
</dbReference>
<comment type="subcellular location">
    <subcellularLocation>
        <location evidence="1">Membrane</location>
        <topology evidence="1">Single-pass membrane protein</topology>
    </subcellularLocation>
</comment>
<dbReference type="Proteomes" id="UP000032180">
    <property type="component" value="Chromosome 11"/>
</dbReference>
<feature type="domain" description="Wall-associated receptor kinase galacturonan-binding" evidence="3">
    <location>
        <begin position="32"/>
        <end position="69"/>
    </location>
</feature>
<dbReference type="STRING" id="77586.A0A0D9XVJ7"/>
<reference evidence="5" key="2">
    <citation type="submission" date="2013-12" db="EMBL/GenBank/DDBJ databases">
        <authorList>
            <person name="Yu Y."/>
            <person name="Lee S."/>
            <person name="de Baynast K."/>
            <person name="Wissotski M."/>
            <person name="Liu L."/>
            <person name="Talag J."/>
            <person name="Goicoechea J."/>
            <person name="Angelova A."/>
            <person name="Jetty R."/>
            <person name="Kudrna D."/>
            <person name="Golser W."/>
            <person name="Rivera L."/>
            <person name="Zhang J."/>
            <person name="Wing R."/>
        </authorList>
    </citation>
    <scope>NUCLEOTIDE SEQUENCE</scope>
</reference>
<dbReference type="AlphaFoldDB" id="A0A0D9XVJ7"/>
<dbReference type="GO" id="GO:0030247">
    <property type="term" value="F:polysaccharide binding"/>
    <property type="evidence" value="ECO:0007669"/>
    <property type="project" value="InterPro"/>
</dbReference>
<evidence type="ECO:0000313" key="4">
    <source>
        <dbReference type="EnsemblPlants" id="LPERR11G19850.1"/>
    </source>
</evidence>
<dbReference type="PANTHER" id="PTHR33491">
    <property type="entry name" value="OSJNBA0016N04.9 PROTEIN"/>
    <property type="match status" value="1"/>
</dbReference>
<dbReference type="InterPro" id="IPR025287">
    <property type="entry name" value="WAK_GUB"/>
</dbReference>
<dbReference type="EnsemblPlants" id="LPERR11G19850.1">
    <property type="protein sequence ID" value="LPERR11G19850.1"/>
    <property type="gene ID" value="LPERR11G19850"/>
</dbReference>
<keyword evidence="2" id="KW-0732">Signal</keyword>
<protein>
    <recommendedName>
        <fullName evidence="3">Wall-associated receptor kinase galacturonan-binding domain-containing protein</fullName>
    </recommendedName>
</protein>